<dbReference type="HOGENOM" id="CLU_078547_0_0_1"/>
<evidence type="ECO:0000313" key="2">
    <source>
        <dbReference type="EMBL" id="ETN38756.1"/>
    </source>
</evidence>
<keyword evidence="3" id="KW-1185">Reference proteome</keyword>
<dbReference type="AlphaFoldDB" id="W2RQF3"/>
<dbReference type="GeneID" id="19974133"/>
<reference evidence="2 3" key="1">
    <citation type="submission" date="2013-03" db="EMBL/GenBank/DDBJ databases">
        <title>The Genome Sequence of Phialophora europaea CBS 101466.</title>
        <authorList>
            <consortium name="The Broad Institute Genomics Platform"/>
            <person name="Cuomo C."/>
            <person name="de Hoog S."/>
            <person name="Gorbushina A."/>
            <person name="Walker B."/>
            <person name="Young S.K."/>
            <person name="Zeng Q."/>
            <person name="Gargeya S."/>
            <person name="Fitzgerald M."/>
            <person name="Haas B."/>
            <person name="Abouelleil A."/>
            <person name="Allen A.W."/>
            <person name="Alvarado L."/>
            <person name="Arachchi H.M."/>
            <person name="Berlin A.M."/>
            <person name="Chapman S.B."/>
            <person name="Gainer-Dewar J."/>
            <person name="Goldberg J."/>
            <person name="Griggs A."/>
            <person name="Gujja S."/>
            <person name="Hansen M."/>
            <person name="Howarth C."/>
            <person name="Imamovic A."/>
            <person name="Ireland A."/>
            <person name="Larimer J."/>
            <person name="McCowan C."/>
            <person name="Murphy C."/>
            <person name="Pearson M."/>
            <person name="Poon T.W."/>
            <person name="Priest M."/>
            <person name="Roberts A."/>
            <person name="Saif S."/>
            <person name="Shea T."/>
            <person name="Sisk P."/>
            <person name="Sykes S."/>
            <person name="Wortman J."/>
            <person name="Nusbaum C."/>
            <person name="Birren B."/>
        </authorList>
    </citation>
    <scope>NUCLEOTIDE SEQUENCE [LARGE SCALE GENOMIC DNA]</scope>
    <source>
        <strain evidence="2 3">CBS 101466</strain>
    </source>
</reference>
<feature type="region of interest" description="Disordered" evidence="1">
    <location>
        <begin position="193"/>
        <end position="214"/>
    </location>
</feature>
<dbReference type="EMBL" id="KB822722">
    <property type="protein sequence ID" value="ETN38756.1"/>
    <property type="molecule type" value="Genomic_DNA"/>
</dbReference>
<sequence>MSLISVLVFPPQDTLAEGRTSSGPTGTLSHYDWALLAESRKRFVNFQRPYSVVFSRNGVRTRYAASARQPILNIHIAVSRHSSLLDKIGRLIAAVPADIPPEEWLDTVLASLQKLEIVQRFSIKKFHQFVLDTLEAHPLAGRWLNSGTTEIDYLALLSSNAEVKRMLNPDPEQDVQPAARTVCGFRISTGPQQKLTNGHLSSWERQDDPYGGLM</sequence>
<organism evidence="2 3">
    <name type="scientific">Cyphellophora europaea (strain CBS 101466)</name>
    <name type="common">Phialophora europaea</name>
    <dbReference type="NCBI Taxonomy" id="1220924"/>
    <lineage>
        <taxon>Eukaryota</taxon>
        <taxon>Fungi</taxon>
        <taxon>Dikarya</taxon>
        <taxon>Ascomycota</taxon>
        <taxon>Pezizomycotina</taxon>
        <taxon>Eurotiomycetes</taxon>
        <taxon>Chaetothyriomycetidae</taxon>
        <taxon>Chaetothyriales</taxon>
        <taxon>Cyphellophoraceae</taxon>
        <taxon>Cyphellophora</taxon>
    </lineage>
</organism>
<evidence type="ECO:0000313" key="3">
    <source>
        <dbReference type="Proteomes" id="UP000030752"/>
    </source>
</evidence>
<gene>
    <name evidence="2" type="ORF">HMPREF1541_06794</name>
</gene>
<evidence type="ECO:0000256" key="1">
    <source>
        <dbReference type="SAM" id="MobiDB-lite"/>
    </source>
</evidence>
<protein>
    <submittedName>
        <fullName evidence="2">Uncharacterized protein</fullName>
    </submittedName>
</protein>
<accession>W2RQF3</accession>
<name>W2RQF3_CYPE1</name>
<proteinExistence type="predicted"/>
<dbReference type="RefSeq" id="XP_008719345.1">
    <property type="nucleotide sequence ID" value="XM_008721123.1"/>
</dbReference>
<dbReference type="Proteomes" id="UP000030752">
    <property type="component" value="Unassembled WGS sequence"/>
</dbReference>
<dbReference type="VEuPathDB" id="FungiDB:HMPREF1541_06794"/>
<dbReference type="InParanoid" id="W2RQF3"/>
<dbReference type="OrthoDB" id="4119788at2759"/>